<dbReference type="InterPro" id="IPR001638">
    <property type="entry name" value="Solute-binding_3/MltF_N"/>
</dbReference>
<dbReference type="AlphaFoldDB" id="A0A2N8L144"/>
<reference evidence="4 5" key="1">
    <citation type="submission" date="2018-01" db="EMBL/GenBank/DDBJ databases">
        <title>Draft genome sequence of Paucibacter aquatile CR182 isolated from freshwater of the Nakdong River.</title>
        <authorList>
            <person name="Choi A."/>
            <person name="Chung E.J."/>
        </authorList>
    </citation>
    <scope>NUCLEOTIDE SEQUENCE [LARGE SCALE GENOMIC DNA]</scope>
    <source>
        <strain evidence="4 5">CR182</strain>
    </source>
</reference>
<evidence type="ECO:0000259" key="3">
    <source>
        <dbReference type="Pfam" id="PF00497"/>
    </source>
</evidence>
<feature type="signal peptide" evidence="2">
    <location>
        <begin position="1"/>
        <end position="26"/>
    </location>
</feature>
<sequence>MRNNALTRNWALMLLCALLFGGAAQARELLAVGTQFPRILEFDAKGIARGLAVDLLTRAAAQQGHTVRFESLPWARAQLVVEQGLADVLVGPYRSPERLQRFLFSQLAFYEDALVFYASPAKAELWQGDWSRSSGRSVGLVLGWAYGDAMEQARSSLLISHPGDVATGLRMLQRGRIDLLASNERNTTPVLEAMGLSAQFLVLKPPIAVQTGHFAYSRNASGEELRVNLDRSLEALRSNGTLRELARQWAVRIPD</sequence>
<dbReference type="OrthoDB" id="7354650at2"/>
<dbReference type="Proteomes" id="UP000235916">
    <property type="component" value="Unassembled WGS sequence"/>
</dbReference>
<feature type="domain" description="Solute-binding protein family 3/N-terminal" evidence="3">
    <location>
        <begin position="43"/>
        <end position="250"/>
    </location>
</feature>
<comment type="caution">
    <text evidence="4">The sequence shown here is derived from an EMBL/GenBank/DDBJ whole genome shotgun (WGS) entry which is preliminary data.</text>
</comment>
<keyword evidence="5" id="KW-1185">Reference proteome</keyword>
<accession>A0A2N8L144</accession>
<evidence type="ECO:0000313" key="5">
    <source>
        <dbReference type="Proteomes" id="UP000235916"/>
    </source>
</evidence>
<feature type="chain" id="PRO_5014679692" evidence="2">
    <location>
        <begin position="27"/>
        <end position="255"/>
    </location>
</feature>
<dbReference type="PANTHER" id="PTHR35936:SF25">
    <property type="entry name" value="ABC TRANSPORTER SUBSTRATE-BINDING PROTEIN"/>
    <property type="match status" value="1"/>
</dbReference>
<keyword evidence="1 2" id="KW-0732">Signal</keyword>
<dbReference type="Gene3D" id="3.40.190.10">
    <property type="entry name" value="Periplasmic binding protein-like II"/>
    <property type="match status" value="2"/>
</dbReference>
<proteinExistence type="predicted"/>
<name>A0A2N8L144_9BURK</name>
<organism evidence="4 5">
    <name type="scientific">Kinneretia aquatilis</name>
    <dbReference type="NCBI Taxonomy" id="2070761"/>
    <lineage>
        <taxon>Bacteria</taxon>
        <taxon>Pseudomonadati</taxon>
        <taxon>Pseudomonadota</taxon>
        <taxon>Betaproteobacteria</taxon>
        <taxon>Burkholderiales</taxon>
        <taxon>Sphaerotilaceae</taxon>
        <taxon>Roseateles</taxon>
    </lineage>
</organism>
<dbReference type="EMBL" id="POSP01000003">
    <property type="protein sequence ID" value="PND39406.1"/>
    <property type="molecule type" value="Genomic_DNA"/>
</dbReference>
<dbReference type="SUPFAM" id="SSF53850">
    <property type="entry name" value="Periplasmic binding protein-like II"/>
    <property type="match status" value="1"/>
</dbReference>
<protein>
    <submittedName>
        <fullName evidence="4">ABC transporter substrate-binding protein</fullName>
    </submittedName>
</protein>
<dbReference type="Pfam" id="PF00497">
    <property type="entry name" value="SBP_bac_3"/>
    <property type="match status" value="1"/>
</dbReference>
<gene>
    <name evidence="4" type="ORF">C1O66_18965</name>
</gene>
<evidence type="ECO:0000256" key="2">
    <source>
        <dbReference type="SAM" id="SignalP"/>
    </source>
</evidence>
<evidence type="ECO:0000313" key="4">
    <source>
        <dbReference type="EMBL" id="PND39406.1"/>
    </source>
</evidence>
<dbReference type="PANTHER" id="PTHR35936">
    <property type="entry name" value="MEMBRANE-BOUND LYTIC MUREIN TRANSGLYCOSYLASE F"/>
    <property type="match status" value="1"/>
</dbReference>
<evidence type="ECO:0000256" key="1">
    <source>
        <dbReference type="ARBA" id="ARBA00022729"/>
    </source>
</evidence>